<name>A0A1B6QGR4_SORBI</name>
<evidence type="ECO:0000256" key="1">
    <source>
        <dbReference type="ARBA" id="ARBA00002782"/>
    </source>
</evidence>
<evidence type="ECO:0000313" key="8">
    <source>
        <dbReference type="Proteomes" id="UP000000768"/>
    </source>
</evidence>
<reference evidence="8" key="2">
    <citation type="journal article" date="2018" name="Plant J.">
        <title>The Sorghum bicolor reference genome: improved assembly, gene annotations, a transcriptome atlas, and signatures of genome organization.</title>
        <authorList>
            <person name="McCormick R.F."/>
            <person name="Truong S.K."/>
            <person name="Sreedasyam A."/>
            <person name="Jenkins J."/>
            <person name="Shu S."/>
            <person name="Sims D."/>
            <person name="Kennedy M."/>
            <person name="Amirebrahimi M."/>
            <person name="Weers B.D."/>
            <person name="McKinley B."/>
            <person name="Mattison A."/>
            <person name="Morishige D.T."/>
            <person name="Grimwood J."/>
            <person name="Schmutz J."/>
            <person name="Mullet J.E."/>
        </authorList>
    </citation>
    <scope>NUCLEOTIDE SEQUENCE [LARGE SCALE GENOMIC DNA]</scope>
    <source>
        <strain evidence="8">cv. BTx623</strain>
    </source>
</reference>
<evidence type="ECO:0000256" key="5">
    <source>
        <dbReference type="SAM" id="MobiDB-lite"/>
    </source>
</evidence>
<dbReference type="InterPro" id="IPR013024">
    <property type="entry name" value="GGCT-like"/>
</dbReference>
<dbReference type="Pfam" id="PF06094">
    <property type="entry name" value="GGACT"/>
    <property type="match status" value="1"/>
</dbReference>
<dbReference type="AlphaFoldDB" id="A0A1B6QGR4"/>
<feature type="domain" description="Gamma-glutamylcyclotransferase AIG2-like" evidence="6">
    <location>
        <begin position="87"/>
        <end position="207"/>
    </location>
</feature>
<evidence type="ECO:0000313" key="7">
    <source>
        <dbReference type="EMBL" id="KXG37099.2"/>
    </source>
</evidence>
<feature type="active site" description="Proton acceptor" evidence="3">
    <location>
        <position position="169"/>
    </location>
</feature>
<dbReference type="FunCoup" id="A0A1B6QGR4">
    <property type="interactions" value="380"/>
</dbReference>
<dbReference type="eggNOG" id="KOG4450">
    <property type="taxonomic scope" value="Eukaryota"/>
</dbReference>
<evidence type="ECO:0000256" key="2">
    <source>
        <dbReference type="ARBA" id="ARBA00008861"/>
    </source>
</evidence>
<dbReference type="Proteomes" id="UP000000768">
    <property type="component" value="Chromosome 1"/>
</dbReference>
<dbReference type="Gene3D" id="3.10.490.10">
    <property type="entry name" value="Gamma-glutamyl cyclotransferase-like"/>
    <property type="match status" value="1"/>
</dbReference>
<dbReference type="EMBL" id="CM000760">
    <property type="protein sequence ID" value="KXG37099.2"/>
    <property type="molecule type" value="Genomic_DNA"/>
</dbReference>
<protein>
    <recommendedName>
        <fullName evidence="4">Gamma-glutamylcyclotransferase family protein</fullName>
    </recommendedName>
</protein>
<dbReference type="CDD" id="cd06661">
    <property type="entry name" value="GGCT_like"/>
    <property type="match status" value="1"/>
</dbReference>
<dbReference type="OMA" id="HETKAPT"/>
<accession>A0A1B6QGR4</accession>
<dbReference type="InParanoid" id="A0A1B6QGR4"/>
<sequence length="255" mass="27958">MMMVADGRQAGHPLRAWVHRARLKMVCYKWDGPGQSQLDWRHTHHQPPPPPRGSSSSSDQIFIRSIRTATGRRQSSMGAAGDPAPLVFTYGTLKRGFSNHRLLEELSASGDATLVGPAVTSARLPLVCGPYRVPFLLNLPVPAVAAAHRVRGEAYAVTPRGLARLDELEGVATGHYERLPVQVEVEVEGEGEGGTRVVEAIAYFAHRSYAGDLWRRSGEEGVPEYTHGVAAGYVRRKDRPQGQTFLDQIRVFVSS</sequence>
<reference evidence="7 8" key="1">
    <citation type="journal article" date="2009" name="Nature">
        <title>The Sorghum bicolor genome and the diversification of grasses.</title>
        <authorList>
            <person name="Paterson A.H."/>
            <person name="Bowers J.E."/>
            <person name="Bruggmann R."/>
            <person name="Dubchak I."/>
            <person name="Grimwood J."/>
            <person name="Gundlach H."/>
            <person name="Haberer G."/>
            <person name="Hellsten U."/>
            <person name="Mitros T."/>
            <person name="Poliakov A."/>
            <person name="Schmutz J."/>
            <person name="Spannagl M."/>
            <person name="Tang H."/>
            <person name="Wang X."/>
            <person name="Wicker T."/>
            <person name="Bharti A.K."/>
            <person name="Chapman J."/>
            <person name="Feltus F.A."/>
            <person name="Gowik U."/>
            <person name="Grigoriev I.V."/>
            <person name="Lyons E."/>
            <person name="Maher C.A."/>
            <person name="Martis M."/>
            <person name="Narechania A."/>
            <person name="Otillar R.P."/>
            <person name="Penning B.W."/>
            <person name="Salamov A.A."/>
            <person name="Wang Y."/>
            <person name="Zhang L."/>
            <person name="Carpita N.C."/>
            <person name="Freeling M."/>
            <person name="Gingle A.R."/>
            <person name="Hash C.T."/>
            <person name="Keller B."/>
            <person name="Klein P."/>
            <person name="Kresovich S."/>
            <person name="McCann M.C."/>
            <person name="Ming R."/>
            <person name="Peterson D.G."/>
            <person name="Mehboob-ur-Rahman"/>
            <person name="Ware D."/>
            <person name="Westhoff P."/>
            <person name="Mayer K.F."/>
            <person name="Messing J."/>
            <person name="Rokhsar D.S."/>
        </authorList>
    </citation>
    <scope>NUCLEOTIDE SEQUENCE [LARGE SCALE GENOMIC DNA]</scope>
    <source>
        <strain evidence="8">cv. BTx623</strain>
    </source>
</reference>
<feature type="region of interest" description="Disordered" evidence="5">
    <location>
        <begin position="38"/>
        <end position="59"/>
    </location>
</feature>
<gene>
    <name evidence="7" type="ORF">SORBI_3001G007700</name>
</gene>
<proteinExistence type="inferred from homology"/>
<dbReference type="InterPro" id="IPR009288">
    <property type="entry name" value="AIG2-like_dom"/>
</dbReference>
<dbReference type="STRING" id="4558.A0A1B6QGR4"/>
<dbReference type="PANTHER" id="PTHR12510:SF4">
    <property type="entry name" value="GAMMA-GLUTAMYLAMINECYCLOTRANSFERASE"/>
    <property type="match status" value="1"/>
</dbReference>
<comment type="similarity">
    <text evidence="2 4">Belongs to the gamma-glutamylcyclotransferase family.</text>
</comment>
<evidence type="ECO:0000256" key="4">
    <source>
        <dbReference type="RuleBase" id="RU367036"/>
    </source>
</evidence>
<dbReference type="InterPro" id="IPR036568">
    <property type="entry name" value="GGCT-like_sf"/>
</dbReference>
<dbReference type="GO" id="GO:0005829">
    <property type="term" value="C:cytosol"/>
    <property type="evidence" value="ECO:0000318"/>
    <property type="project" value="GO_Central"/>
</dbReference>
<dbReference type="SUPFAM" id="SSF110857">
    <property type="entry name" value="Gamma-glutamyl cyclotransferase-like"/>
    <property type="match status" value="1"/>
</dbReference>
<dbReference type="PANTHER" id="PTHR12510">
    <property type="entry name" value="TROPONIN C-AKIN-1 PROTEIN"/>
    <property type="match status" value="1"/>
</dbReference>
<dbReference type="GO" id="GO:0061929">
    <property type="term" value="F:gamma-glutamylaminecyclotransferase activity"/>
    <property type="evidence" value="ECO:0007669"/>
    <property type="project" value="InterPro"/>
</dbReference>
<comment type="function">
    <text evidence="1">Putative gamma-glutamylcyclotransferase.</text>
</comment>
<evidence type="ECO:0000259" key="6">
    <source>
        <dbReference type="Pfam" id="PF06094"/>
    </source>
</evidence>
<organism evidence="7 8">
    <name type="scientific">Sorghum bicolor</name>
    <name type="common">Sorghum</name>
    <name type="synonym">Sorghum vulgare</name>
    <dbReference type="NCBI Taxonomy" id="4558"/>
    <lineage>
        <taxon>Eukaryota</taxon>
        <taxon>Viridiplantae</taxon>
        <taxon>Streptophyta</taxon>
        <taxon>Embryophyta</taxon>
        <taxon>Tracheophyta</taxon>
        <taxon>Spermatophyta</taxon>
        <taxon>Magnoliopsida</taxon>
        <taxon>Liliopsida</taxon>
        <taxon>Poales</taxon>
        <taxon>Poaceae</taxon>
        <taxon>PACMAD clade</taxon>
        <taxon>Panicoideae</taxon>
        <taxon>Andropogonodae</taxon>
        <taxon>Andropogoneae</taxon>
        <taxon>Sorghinae</taxon>
        <taxon>Sorghum</taxon>
    </lineage>
</organism>
<keyword evidence="8" id="KW-1185">Reference proteome</keyword>
<dbReference type="Gramene" id="KXG37099">
    <property type="protein sequence ID" value="KXG37099"/>
    <property type="gene ID" value="SORBI_3001G007700"/>
</dbReference>
<dbReference type="InterPro" id="IPR039126">
    <property type="entry name" value="GGACT"/>
</dbReference>
<evidence type="ECO:0000256" key="3">
    <source>
        <dbReference type="PIRSR" id="PIRSR639126-1"/>
    </source>
</evidence>